<dbReference type="InterPro" id="IPR014284">
    <property type="entry name" value="RNA_pol_sigma-70_dom"/>
</dbReference>
<dbReference type="Gene3D" id="1.10.10.1320">
    <property type="entry name" value="Anti-sigma factor, zinc-finger domain"/>
    <property type="match status" value="1"/>
</dbReference>
<feature type="domain" description="Putative zinc-finger" evidence="10">
    <location>
        <begin position="326"/>
        <end position="360"/>
    </location>
</feature>
<dbReference type="PANTHER" id="PTHR43133">
    <property type="entry name" value="RNA POLYMERASE ECF-TYPE SIGMA FACTO"/>
    <property type="match status" value="1"/>
</dbReference>
<evidence type="ECO:0000256" key="7">
    <source>
        <dbReference type="SAM" id="Phobius"/>
    </source>
</evidence>
<evidence type="ECO:0000256" key="4">
    <source>
        <dbReference type="ARBA" id="ARBA00023125"/>
    </source>
</evidence>
<evidence type="ECO:0000256" key="5">
    <source>
        <dbReference type="ARBA" id="ARBA00023163"/>
    </source>
</evidence>
<keyword evidence="7" id="KW-1133">Transmembrane helix</keyword>
<keyword evidence="7" id="KW-0472">Membrane</keyword>
<protein>
    <submittedName>
        <fullName evidence="11">Sigma-70 family RNA polymerase sigma factor</fullName>
    </submittedName>
</protein>
<keyword evidence="3" id="KW-0731">Sigma factor</keyword>
<comment type="similarity">
    <text evidence="1">Belongs to the sigma-70 factor family. ECF subfamily.</text>
</comment>
<organism evidence="11 12">
    <name type="scientific">Leucobacter chromiireducens subsp. chromiireducens</name>
    <dbReference type="NCBI Taxonomy" id="660067"/>
    <lineage>
        <taxon>Bacteria</taxon>
        <taxon>Bacillati</taxon>
        <taxon>Actinomycetota</taxon>
        <taxon>Actinomycetes</taxon>
        <taxon>Micrococcales</taxon>
        <taxon>Microbacteriaceae</taxon>
        <taxon>Leucobacter</taxon>
    </lineage>
</organism>
<dbReference type="Pfam" id="PF13490">
    <property type="entry name" value="zf-HC2"/>
    <property type="match status" value="1"/>
</dbReference>
<dbReference type="InterPro" id="IPR041916">
    <property type="entry name" value="Anti_sigma_zinc_sf"/>
</dbReference>
<feature type="compositionally biased region" description="Acidic residues" evidence="6">
    <location>
        <begin position="494"/>
        <end position="503"/>
    </location>
</feature>
<keyword evidence="4" id="KW-0238">DNA-binding</keyword>
<keyword evidence="12" id="KW-1185">Reference proteome</keyword>
<dbReference type="NCBIfam" id="TIGR02937">
    <property type="entry name" value="sigma70-ECF"/>
    <property type="match status" value="1"/>
</dbReference>
<name>A0ABS1SW17_9MICO</name>
<dbReference type="InterPro" id="IPR013324">
    <property type="entry name" value="RNA_pol_sigma_r3/r4-like"/>
</dbReference>
<keyword evidence="7" id="KW-0812">Transmembrane</keyword>
<reference evidence="11 12" key="1">
    <citation type="submission" date="2018-09" db="EMBL/GenBank/DDBJ databases">
        <title>Comparative genomics of Leucobacter spp.</title>
        <authorList>
            <person name="Reis A.C."/>
            <person name="Kolvenbach B.A."/>
            <person name="Corvini P.F.X."/>
            <person name="Nunes O.C."/>
        </authorList>
    </citation>
    <scope>NUCLEOTIDE SEQUENCE [LARGE SCALE GENOMIC DNA]</scope>
    <source>
        <strain evidence="11 12">L-1</strain>
    </source>
</reference>
<dbReference type="InterPro" id="IPR027383">
    <property type="entry name" value="Znf_put"/>
</dbReference>
<evidence type="ECO:0000256" key="1">
    <source>
        <dbReference type="ARBA" id="ARBA00010641"/>
    </source>
</evidence>
<dbReference type="EMBL" id="QYAD01000006">
    <property type="protein sequence ID" value="MBL3691116.1"/>
    <property type="molecule type" value="Genomic_DNA"/>
</dbReference>
<feature type="compositionally biased region" description="Polar residues" evidence="6">
    <location>
        <begin position="516"/>
        <end position="526"/>
    </location>
</feature>
<sequence>MMREHQTDTRPEVAPVSPEPLGMRGPELPPGSVPSTKVKDARLPDIRRVAPRVCPECRGFLDLGGCWACVSSPGRSPWEFSGSSYHQSRNGGIPGVVDGVLSGRGVSQSRGGVGVMSDAALRPSEPHPLPRVEVQALDDRSLCDLVRAGADTATGRAAFSELYARHQDAAFSQALVMVRDRGKAEDLVSETFTRVFRALSNGKGPTDSMLGYVLISLRSEAIRTSQVDAGTVTVAPDVFAELFDEAAESGVETLGERDQIGRAYRTLAGDARRVLWLLEVEGVTAESASEYLGMQAGAVRVIAHRARKKLAAAYLQQYVDSRDPGCAETAGLLGEHVRGELGRRDTGRVEGHLPGCPDCRVQVSRLRDLGQQLRAWAGPLIAGTGIAGAVTLAGGEAPAASAATHAQRSAEAGPTAGTVSGSKIAGWVGLAAGIALLIAGAFTLFPMDATGTPTTPTTGTETADAPAIDPGEQETTPSSVPEPDERPPGTSTTSDDDAPEEGGPELPEGEPVVSPDDTTPNWILRD</sequence>
<dbReference type="InterPro" id="IPR007627">
    <property type="entry name" value="RNA_pol_sigma70_r2"/>
</dbReference>
<dbReference type="Gene3D" id="1.10.1740.10">
    <property type="match status" value="1"/>
</dbReference>
<keyword evidence="5" id="KW-0804">Transcription</keyword>
<evidence type="ECO:0000259" key="9">
    <source>
        <dbReference type="Pfam" id="PF08281"/>
    </source>
</evidence>
<dbReference type="InterPro" id="IPR036388">
    <property type="entry name" value="WH-like_DNA-bd_sf"/>
</dbReference>
<gene>
    <name evidence="11" type="ORF">D3226_14320</name>
</gene>
<feature type="domain" description="RNA polymerase sigma-70 region 2" evidence="8">
    <location>
        <begin position="162"/>
        <end position="223"/>
    </location>
</feature>
<evidence type="ECO:0000313" key="11">
    <source>
        <dbReference type="EMBL" id="MBL3691116.1"/>
    </source>
</evidence>
<dbReference type="Pfam" id="PF08281">
    <property type="entry name" value="Sigma70_r4_2"/>
    <property type="match status" value="1"/>
</dbReference>
<evidence type="ECO:0000259" key="8">
    <source>
        <dbReference type="Pfam" id="PF04542"/>
    </source>
</evidence>
<accession>A0ABS1SW17</accession>
<evidence type="ECO:0000259" key="10">
    <source>
        <dbReference type="Pfam" id="PF13490"/>
    </source>
</evidence>
<feature type="compositionally biased region" description="Low complexity" evidence="6">
    <location>
        <begin position="452"/>
        <end position="467"/>
    </location>
</feature>
<feature type="domain" description="RNA polymerase sigma factor 70 region 4 type 2" evidence="9">
    <location>
        <begin position="258"/>
        <end position="310"/>
    </location>
</feature>
<feature type="region of interest" description="Disordered" evidence="6">
    <location>
        <begin position="452"/>
        <end position="526"/>
    </location>
</feature>
<dbReference type="SUPFAM" id="SSF88659">
    <property type="entry name" value="Sigma3 and sigma4 domains of RNA polymerase sigma factors"/>
    <property type="match status" value="1"/>
</dbReference>
<dbReference type="InterPro" id="IPR013249">
    <property type="entry name" value="RNA_pol_sigma70_r4_t2"/>
</dbReference>
<evidence type="ECO:0000313" key="12">
    <source>
        <dbReference type="Proteomes" id="UP001646141"/>
    </source>
</evidence>
<dbReference type="PANTHER" id="PTHR43133:SF8">
    <property type="entry name" value="RNA POLYMERASE SIGMA FACTOR HI_1459-RELATED"/>
    <property type="match status" value="1"/>
</dbReference>
<feature type="transmembrane region" description="Helical" evidence="7">
    <location>
        <begin position="424"/>
        <end position="445"/>
    </location>
</feature>
<dbReference type="Gene3D" id="1.10.10.10">
    <property type="entry name" value="Winged helix-like DNA-binding domain superfamily/Winged helix DNA-binding domain"/>
    <property type="match status" value="1"/>
</dbReference>
<feature type="compositionally biased region" description="Basic and acidic residues" evidence="6">
    <location>
        <begin position="1"/>
        <end position="11"/>
    </location>
</feature>
<evidence type="ECO:0000256" key="6">
    <source>
        <dbReference type="SAM" id="MobiDB-lite"/>
    </source>
</evidence>
<feature type="region of interest" description="Disordered" evidence="6">
    <location>
        <begin position="1"/>
        <end position="38"/>
    </location>
</feature>
<dbReference type="Pfam" id="PF04542">
    <property type="entry name" value="Sigma70_r2"/>
    <property type="match status" value="1"/>
</dbReference>
<dbReference type="InterPro" id="IPR013325">
    <property type="entry name" value="RNA_pol_sigma_r2"/>
</dbReference>
<proteinExistence type="inferred from homology"/>
<keyword evidence="2" id="KW-0805">Transcription regulation</keyword>
<evidence type="ECO:0000256" key="2">
    <source>
        <dbReference type="ARBA" id="ARBA00023015"/>
    </source>
</evidence>
<dbReference type="InterPro" id="IPR039425">
    <property type="entry name" value="RNA_pol_sigma-70-like"/>
</dbReference>
<dbReference type="SUPFAM" id="SSF88946">
    <property type="entry name" value="Sigma2 domain of RNA polymerase sigma factors"/>
    <property type="match status" value="1"/>
</dbReference>
<dbReference type="Proteomes" id="UP001646141">
    <property type="component" value="Unassembled WGS sequence"/>
</dbReference>
<evidence type="ECO:0000256" key="3">
    <source>
        <dbReference type="ARBA" id="ARBA00023082"/>
    </source>
</evidence>
<comment type="caution">
    <text evidence="11">The sequence shown here is derived from an EMBL/GenBank/DDBJ whole genome shotgun (WGS) entry which is preliminary data.</text>
</comment>